<organism evidence="1 2">
    <name type="scientific">Nyssa sinensis</name>
    <dbReference type="NCBI Taxonomy" id="561372"/>
    <lineage>
        <taxon>Eukaryota</taxon>
        <taxon>Viridiplantae</taxon>
        <taxon>Streptophyta</taxon>
        <taxon>Embryophyta</taxon>
        <taxon>Tracheophyta</taxon>
        <taxon>Spermatophyta</taxon>
        <taxon>Magnoliopsida</taxon>
        <taxon>eudicotyledons</taxon>
        <taxon>Gunneridae</taxon>
        <taxon>Pentapetalae</taxon>
        <taxon>asterids</taxon>
        <taxon>Cornales</taxon>
        <taxon>Nyssaceae</taxon>
        <taxon>Nyssa</taxon>
    </lineage>
</organism>
<dbReference type="Proteomes" id="UP000325577">
    <property type="component" value="Linkage Group LG11"/>
</dbReference>
<gene>
    <name evidence="1" type="ORF">F0562_021850</name>
</gene>
<sequence length="72" mass="8252">MKLGTQKWLICSKLSTLVTWRRSIGPAYVDLLFRRAIDSGAIEAFLLSCNERSDLVFDSLFEVRERNTISGR</sequence>
<evidence type="ECO:0000313" key="1">
    <source>
        <dbReference type="EMBL" id="KAA8543973.1"/>
    </source>
</evidence>
<dbReference type="EMBL" id="CM018034">
    <property type="protein sequence ID" value="KAA8543973.1"/>
    <property type="molecule type" value="Genomic_DNA"/>
</dbReference>
<protein>
    <submittedName>
        <fullName evidence="1">Uncharacterized protein</fullName>
    </submittedName>
</protein>
<keyword evidence="2" id="KW-1185">Reference proteome</keyword>
<accession>A0A5J5BLK8</accession>
<evidence type="ECO:0000313" key="2">
    <source>
        <dbReference type="Proteomes" id="UP000325577"/>
    </source>
</evidence>
<proteinExistence type="predicted"/>
<dbReference type="AlphaFoldDB" id="A0A5J5BLK8"/>
<name>A0A5J5BLK8_9ASTE</name>
<reference evidence="1 2" key="1">
    <citation type="submission" date="2019-09" db="EMBL/GenBank/DDBJ databases">
        <title>A chromosome-level genome assembly of the Chinese tupelo Nyssa sinensis.</title>
        <authorList>
            <person name="Yang X."/>
            <person name="Kang M."/>
            <person name="Yang Y."/>
            <person name="Xiong H."/>
            <person name="Wang M."/>
            <person name="Zhang Z."/>
            <person name="Wang Z."/>
            <person name="Wu H."/>
            <person name="Ma T."/>
            <person name="Liu J."/>
            <person name="Xi Z."/>
        </authorList>
    </citation>
    <scope>NUCLEOTIDE SEQUENCE [LARGE SCALE GENOMIC DNA]</scope>
    <source>
        <strain evidence="1">J267</strain>
        <tissue evidence="1">Leaf</tissue>
    </source>
</reference>